<evidence type="ECO:0000313" key="2">
    <source>
        <dbReference type="Proteomes" id="UP000002432"/>
    </source>
</evidence>
<evidence type="ECO:0000313" key="1">
    <source>
        <dbReference type="EMBL" id="ABF40140.1"/>
    </source>
</evidence>
<dbReference type="STRING" id="204669.Acid345_1137"/>
<name>Q1ISL0_KORVE</name>
<dbReference type="Proteomes" id="UP000002432">
    <property type="component" value="Chromosome"/>
</dbReference>
<keyword evidence="2" id="KW-1185">Reference proteome</keyword>
<dbReference type="AlphaFoldDB" id="Q1ISL0"/>
<organism evidence="1 2">
    <name type="scientific">Koribacter versatilis (strain Ellin345)</name>
    <dbReference type="NCBI Taxonomy" id="204669"/>
    <lineage>
        <taxon>Bacteria</taxon>
        <taxon>Pseudomonadati</taxon>
        <taxon>Acidobacteriota</taxon>
        <taxon>Terriglobia</taxon>
        <taxon>Terriglobales</taxon>
        <taxon>Candidatus Korobacteraceae</taxon>
        <taxon>Candidatus Korobacter</taxon>
    </lineage>
</organism>
<proteinExistence type="predicted"/>
<reference evidence="1 2" key="1">
    <citation type="journal article" date="2009" name="Appl. Environ. Microbiol.">
        <title>Three genomes from the phylum Acidobacteria provide insight into the lifestyles of these microorganisms in soils.</title>
        <authorList>
            <person name="Ward N.L."/>
            <person name="Challacombe J.F."/>
            <person name="Janssen P.H."/>
            <person name="Henrissat B."/>
            <person name="Coutinho P.M."/>
            <person name="Wu M."/>
            <person name="Xie G."/>
            <person name="Haft D.H."/>
            <person name="Sait M."/>
            <person name="Badger J."/>
            <person name="Barabote R.D."/>
            <person name="Bradley B."/>
            <person name="Brettin T.S."/>
            <person name="Brinkac L.M."/>
            <person name="Bruce D."/>
            <person name="Creasy T."/>
            <person name="Daugherty S.C."/>
            <person name="Davidsen T.M."/>
            <person name="DeBoy R.T."/>
            <person name="Detter J.C."/>
            <person name="Dodson R.J."/>
            <person name="Durkin A.S."/>
            <person name="Ganapathy A."/>
            <person name="Gwinn-Giglio M."/>
            <person name="Han C.S."/>
            <person name="Khouri H."/>
            <person name="Kiss H."/>
            <person name="Kothari S.P."/>
            <person name="Madupu R."/>
            <person name="Nelson K.E."/>
            <person name="Nelson W.C."/>
            <person name="Paulsen I."/>
            <person name="Penn K."/>
            <person name="Ren Q."/>
            <person name="Rosovitz M.J."/>
            <person name="Selengut J.D."/>
            <person name="Shrivastava S."/>
            <person name="Sullivan S.A."/>
            <person name="Tapia R."/>
            <person name="Thompson L.S."/>
            <person name="Watkins K.L."/>
            <person name="Yang Q."/>
            <person name="Yu C."/>
            <person name="Zafar N."/>
            <person name="Zhou L."/>
            <person name="Kuske C.R."/>
        </authorList>
    </citation>
    <scope>NUCLEOTIDE SEQUENCE [LARGE SCALE GENOMIC DNA]</scope>
    <source>
        <strain evidence="1 2">Ellin345</strain>
    </source>
</reference>
<protein>
    <submittedName>
        <fullName evidence="1">Uncharacterized protein</fullName>
    </submittedName>
</protein>
<gene>
    <name evidence="1" type="ordered locus">Acid345_1137</name>
</gene>
<dbReference type="RefSeq" id="WP_011521942.1">
    <property type="nucleotide sequence ID" value="NC_008009.1"/>
</dbReference>
<dbReference type="KEGG" id="aba:Acid345_1137"/>
<accession>Q1ISL0</accession>
<dbReference type="eggNOG" id="ENOG502ZC97">
    <property type="taxonomic scope" value="Bacteria"/>
</dbReference>
<sequence>MQDPDVIGPVGTGAEIEVSQNALAQKLGSGRNKKYVRFAVAALSAIPWIGGVIGASASFSAEHDQEQVNDLHRLWLQEHQSRVLQLGETLNDIFERLESFGDEIQERVESPGFLALVKQCFREWDEAETDDKREMLKKLITNAAAITLCPDDLIRLFLNWIELYHEAHFAVIKEIYRHPGVTRGQIWDTINRVRPREDSAEADLYRFLIRDLSTGGVIRQQRETDGSGQFLKKDRPHVARGMGAKVMTSAWDEIDPYELTKLGKQFVHYVMEDVAPQLGG</sequence>
<dbReference type="HOGENOM" id="CLU_1033505_0_0_0"/>
<dbReference type="OrthoDB" id="7834651at2"/>
<dbReference type="EnsemblBacteria" id="ABF40140">
    <property type="protein sequence ID" value="ABF40140"/>
    <property type="gene ID" value="Acid345_1137"/>
</dbReference>
<dbReference type="EMBL" id="CP000360">
    <property type="protein sequence ID" value="ABF40140.1"/>
    <property type="molecule type" value="Genomic_DNA"/>
</dbReference>